<name>A0A076N437_AMYME</name>
<feature type="domain" description="HTH cro/C1-type" evidence="2">
    <location>
        <begin position="9"/>
        <end position="63"/>
    </location>
</feature>
<protein>
    <submittedName>
        <fullName evidence="3">Transcriptional regulator</fullName>
    </submittedName>
</protein>
<dbReference type="Proteomes" id="UP000062973">
    <property type="component" value="Chromosome"/>
</dbReference>
<dbReference type="InterPro" id="IPR041413">
    <property type="entry name" value="MLTR_LBD"/>
</dbReference>
<dbReference type="PANTHER" id="PTHR35010:SF4">
    <property type="entry name" value="BLL5781 PROTEIN"/>
    <property type="match status" value="1"/>
</dbReference>
<dbReference type="CDD" id="cd00093">
    <property type="entry name" value="HTH_XRE"/>
    <property type="match status" value="1"/>
</dbReference>
<dbReference type="eggNOG" id="COG1396">
    <property type="taxonomic scope" value="Bacteria"/>
</dbReference>
<feature type="region of interest" description="Disordered" evidence="1">
    <location>
        <begin position="237"/>
        <end position="282"/>
    </location>
</feature>
<reference evidence="3 4" key="1">
    <citation type="submission" date="2014-07" db="EMBL/GenBank/DDBJ databases">
        <title>Whole Genome Sequence of the Amycolatopsis methanolica 239.</title>
        <authorList>
            <person name="Tang B."/>
        </authorList>
    </citation>
    <scope>NUCLEOTIDE SEQUENCE [LARGE SCALE GENOMIC DNA]</scope>
    <source>
        <strain evidence="3 4">239</strain>
    </source>
</reference>
<dbReference type="SMART" id="SM00530">
    <property type="entry name" value="HTH_XRE"/>
    <property type="match status" value="1"/>
</dbReference>
<gene>
    <name evidence="3" type="ORF">AMETH_5954</name>
</gene>
<dbReference type="PATRIC" id="fig|1068978.7.peg.6390"/>
<dbReference type="HOGENOM" id="CLU_083309_0_0_11"/>
<dbReference type="Gene3D" id="1.10.260.40">
    <property type="entry name" value="lambda repressor-like DNA-binding domains"/>
    <property type="match status" value="1"/>
</dbReference>
<dbReference type="STRING" id="1068978.AMETH_5954"/>
<organism evidence="3 4">
    <name type="scientific">Amycolatopsis methanolica 239</name>
    <dbReference type="NCBI Taxonomy" id="1068978"/>
    <lineage>
        <taxon>Bacteria</taxon>
        <taxon>Bacillati</taxon>
        <taxon>Actinomycetota</taxon>
        <taxon>Actinomycetes</taxon>
        <taxon>Pseudonocardiales</taxon>
        <taxon>Pseudonocardiaceae</taxon>
        <taxon>Amycolatopsis</taxon>
        <taxon>Amycolatopsis methanolica group</taxon>
    </lineage>
</organism>
<keyword evidence="4" id="KW-1185">Reference proteome</keyword>
<dbReference type="InterPro" id="IPR010982">
    <property type="entry name" value="Lambda_DNA-bd_dom_sf"/>
</dbReference>
<dbReference type="Pfam" id="PF17765">
    <property type="entry name" value="MLTR_LBD"/>
    <property type="match status" value="1"/>
</dbReference>
<proteinExistence type="predicted"/>
<dbReference type="EMBL" id="CP009110">
    <property type="protein sequence ID" value="AIJ26046.1"/>
    <property type="molecule type" value="Genomic_DNA"/>
</dbReference>
<dbReference type="Gene3D" id="3.30.450.180">
    <property type="match status" value="1"/>
</dbReference>
<dbReference type="AlphaFoldDB" id="A0A076N437"/>
<dbReference type="RefSeq" id="WP_038532513.1">
    <property type="nucleotide sequence ID" value="NZ_CP009110.1"/>
</dbReference>
<evidence type="ECO:0000313" key="3">
    <source>
        <dbReference type="EMBL" id="AIJ26046.1"/>
    </source>
</evidence>
<feature type="compositionally biased region" description="Low complexity" evidence="1">
    <location>
        <begin position="248"/>
        <end position="261"/>
    </location>
</feature>
<evidence type="ECO:0000259" key="2">
    <source>
        <dbReference type="PROSITE" id="PS50943"/>
    </source>
</evidence>
<dbReference type="SUPFAM" id="SSF47413">
    <property type="entry name" value="lambda repressor-like DNA-binding domains"/>
    <property type="match status" value="1"/>
</dbReference>
<dbReference type="KEGG" id="amq:AMETH_5954"/>
<sequence>MTTAFGSALKDWRTRRRLSQLELALRAGTTQRHVSFMESGRSAPGRGMVVRVAESLQLPLRERNALLLSAGYAPTYPETDLSDPALRPVLDALERLLAGHEPYPAIVVDRFSDLVATNKAAEVLTEGAAPELLEPPVNVLRLALHPRGMAPRIGNFDDWARHVLERPRQEHAKAPHPRHAELLAELEGYLPGPPNLDADHLGFAVPLVLRTSRGEMRLLTAITTFATAVDVTVSELRLETAPPPRRPPAASASAPRRGTAPRTPPPPHTAGSAIRPGASGRT</sequence>
<dbReference type="InterPro" id="IPR001387">
    <property type="entry name" value="Cro/C1-type_HTH"/>
</dbReference>
<dbReference type="GO" id="GO:0003677">
    <property type="term" value="F:DNA binding"/>
    <property type="evidence" value="ECO:0007669"/>
    <property type="project" value="InterPro"/>
</dbReference>
<dbReference type="PROSITE" id="PS50943">
    <property type="entry name" value="HTH_CROC1"/>
    <property type="match status" value="1"/>
</dbReference>
<evidence type="ECO:0000313" key="4">
    <source>
        <dbReference type="Proteomes" id="UP000062973"/>
    </source>
</evidence>
<dbReference type="PANTHER" id="PTHR35010">
    <property type="entry name" value="BLL4672 PROTEIN-RELATED"/>
    <property type="match status" value="1"/>
</dbReference>
<accession>A0A076N437</accession>
<dbReference type="Pfam" id="PF01381">
    <property type="entry name" value="HTH_3"/>
    <property type="match status" value="1"/>
</dbReference>
<dbReference type="OrthoDB" id="2959414at2"/>
<evidence type="ECO:0000256" key="1">
    <source>
        <dbReference type="SAM" id="MobiDB-lite"/>
    </source>
</evidence>